<reference evidence="2" key="2">
    <citation type="submission" date="2013-12" db="EMBL/GenBank/DDBJ databases">
        <title>Evolution of pathogenesis and genome organization in the Tremellales.</title>
        <authorList>
            <person name="Cuomo C."/>
            <person name="Litvintseva A."/>
            <person name="Heitman J."/>
            <person name="Chen Y."/>
            <person name="Sun S."/>
            <person name="Springer D."/>
            <person name="Dromer F."/>
            <person name="Young S."/>
            <person name="Zeng Q."/>
            <person name="Chapman S."/>
            <person name="Gujja S."/>
            <person name="Saif S."/>
            <person name="Birren B."/>
        </authorList>
    </citation>
    <scope>NUCLEOTIDE SEQUENCE [LARGE SCALE GENOMIC DNA]</scope>
    <source>
        <strain evidence="2">CBS 10435</strain>
    </source>
</reference>
<keyword evidence="2" id="KW-1185">Reference proteome</keyword>
<proteinExistence type="predicted"/>
<reference evidence="1 2" key="1">
    <citation type="submission" date="2013-07" db="EMBL/GenBank/DDBJ databases">
        <title>The Genome Sequence of Kwoniella mangroviensis CBS10435.</title>
        <authorList>
            <consortium name="The Broad Institute Genome Sequencing Platform"/>
            <person name="Cuomo C."/>
            <person name="Litvintseva A."/>
            <person name="Chen Y."/>
            <person name="Heitman J."/>
            <person name="Sun S."/>
            <person name="Springer D."/>
            <person name="Dromer F."/>
            <person name="Young S.K."/>
            <person name="Zeng Q."/>
            <person name="Gargeya S."/>
            <person name="Fitzgerald M."/>
            <person name="Abouelleil A."/>
            <person name="Alvarado L."/>
            <person name="Berlin A.M."/>
            <person name="Chapman S.B."/>
            <person name="Dewar J."/>
            <person name="Goldberg J."/>
            <person name="Griggs A."/>
            <person name="Gujja S."/>
            <person name="Hansen M."/>
            <person name="Howarth C."/>
            <person name="Imamovic A."/>
            <person name="Larimer J."/>
            <person name="McCowan C."/>
            <person name="Murphy C."/>
            <person name="Pearson M."/>
            <person name="Priest M."/>
            <person name="Roberts A."/>
            <person name="Saif S."/>
            <person name="Shea T."/>
            <person name="Sykes S."/>
            <person name="Wortman J."/>
            <person name="Nusbaum C."/>
            <person name="Birren B."/>
        </authorList>
    </citation>
    <scope>NUCLEOTIDE SEQUENCE [LARGE SCALE GENOMIC DNA]</scope>
    <source>
        <strain evidence="1 2">CBS 10435</strain>
    </source>
</reference>
<dbReference type="AlphaFoldDB" id="A0A1B9IVF7"/>
<accession>A0A1B9IVF7</accession>
<evidence type="ECO:0000313" key="1">
    <source>
        <dbReference type="EMBL" id="OCF59520.1"/>
    </source>
</evidence>
<protein>
    <recommendedName>
        <fullName evidence="3">BTB domain-containing protein</fullName>
    </recommendedName>
</protein>
<organism evidence="1 2">
    <name type="scientific">Kwoniella mangroviensis CBS 10435</name>
    <dbReference type="NCBI Taxonomy" id="1331196"/>
    <lineage>
        <taxon>Eukaryota</taxon>
        <taxon>Fungi</taxon>
        <taxon>Dikarya</taxon>
        <taxon>Basidiomycota</taxon>
        <taxon>Agaricomycotina</taxon>
        <taxon>Tremellomycetes</taxon>
        <taxon>Tremellales</taxon>
        <taxon>Cryptococcaceae</taxon>
        <taxon>Kwoniella</taxon>
    </lineage>
</organism>
<dbReference type="Proteomes" id="UP000092583">
    <property type="component" value="Unassembled WGS sequence"/>
</dbReference>
<dbReference type="OrthoDB" id="2563850at2759"/>
<name>A0A1B9IVF7_9TREE</name>
<gene>
    <name evidence="1" type="ORF">L486_02187</name>
</gene>
<evidence type="ECO:0008006" key="3">
    <source>
        <dbReference type="Google" id="ProtNLM"/>
    </source>
</evidence>
<dbReference type="EMBL" id="KI669460">
    <property type="protein sequence ID" value="OCF59520.1"/>
    <property type="molecule type" value="Genomic_DNA"/>
</dbReference>
<evidence type="ECO:0000313" key="2">
    <source>
        <dbReference type="Proteomes" id="UP000092583"/>
    </source>
</evidence>
<sequence>MFIHPYHNLGDISLLSVDGTILMADSWRLARSSTFFAGLFDLPPPTPGQTSYPKDLLSLVEPIEMEFFAEVIDLFLNLINVSKPSIPSSAFPQTMDLLELYDKYDVNENIQGLVRDRLLMQIGDRQWQLLIWSGKRNDIHMAREALPRMTPHSFIASTTYESPRKGLFVPLWYALGKLPQSWQLEIIRLAFIPINLDTRPGVKSYQFEVTGDWDSVSQKFTPK</sequence>